<protein>
    <recommendedName>
        <fullName evidence="2">DUF4174 domain-containing protein</fullName>
    </recommendedName>
</protein>
<dbReference type="Proteomes" id="UP000219621">
    <property type="component" value="Unassembled WGS sequence"/>
</dbReference>
<dbReference type="RefSeq" id="WP_176524987.1">
    <property type="nucleotide sequence ID" value="NZ_OCNJ01000001.1"/>
</dbReference>
<feature type="domain" description="DUF4174" evidence="2">
    <location>
        <begin position="9"/>
        <end position="120"/>
    </location>
</feature>
<keyword evidence="1" id="KW-0732">Signal</keyword>
<evidence type="ECO:0000256" key="1">
    <source>
        <dbReference type="ARBA" id="ARBA00022729"/>
    </source>
</evidence>
<name>A0A286G3L5_9PROT</name>
<keyword evidence="4" id="KW-1185">Reference proteome</keyword>
<proteinExistence type="predicted"/>
<evidence type="ECO:0000313" key="4">
    <source>
        <dbReference type="Proteomes" id="UP000219621"/>
    </source>
</evidence>
<evidence type="ECO:0000259" key="2">
    <source>
        <dbReference type="Pfam" id="PF13778"/>
    </source>
</evidence>
<dbReference type="InterPro" id="IPR025232">
    <property type="entry name" value="DUF4174"/>
</dbReference>
<reference evidence="3 4" key="1">
    <citation type="submission" date="2017-09" db="EMBL/GenBank/DDBJ databases">
        <authorList>
            <person name="Ehlers B."/>
            <person name="Leendertz F.H."/>
        </authorList>
    </citation>
    <scope>NUCLEOTIDE SEQUENCE [LARGE SCALE GENOMIC DNA]</scope>
    <source>
        <strain evidence="3 4">USBA 140</strain>
    </source>
</reference>
<gene>
    <name evidence="3" type="ORF">SAMN05421508_101447</name>
</gene>
<dbReference type="AlphaFoldDB" id="A0A286G3L5"/>
<dbReference type="Pfam" id="PF13778">
    <property type="entry name" value="DUF4174"/>
    <property type="match status" value="1"/>
</dbReference>
<evidence type="ECO:0000313" key="3">
    <source>
        <dbReference type="EMBL" id="SOD90121.1"/>
    </source>
</evidence>
<sequence length="121" mass="13477">MDQSISQPYEGKNRLFVLFAPSDADERLTRQIDGLMAEEDGLRERDVFLFVVAGQGAVKAIGDGASGARLDPDDMRERFGVARDDFCLVVIDKDGDVQLVEKAPVATFRLFDLIDHLPVRH</sequence>
<accession>A0A286G3L5</accession>
<dbReference type="EMBL" id="OCNJ01000001">
    <property type="protein sequence ID" value="SOD90121.1"/>
    <property type="molecule type" value="Genomic_DNA"/>
</dbReference>
<organism evidence="3 4">
    <name type="scientific">Caenispirillum bisanense</name>
    <dbReference type="NCBI Taxonomy" id="414052"/>
    <lineage>
        <taxon>Bacteria</taxon>
        <taxon>Pseudomonadati</taxon>
        <taxon>Pseudomonadota</taxon>
        <taxon>Alphaproteobacteria</taxon>
        <taxon>Rhodospirillales</taxon>
        <taxon>Novispirillaceae</taxon>
        <taxon>Caenispirillum</taxon>
    </lineage>
</organism>